<feature type="compositionally biased region" description="Polar residues" evidence="1">
    <location>
        <begin position="72"/>
        <end position="91"/>
    </location>
</feature>
<keyword evidence="3" id="KW-1185">Reference proteome</keyword>
<name>A0A4Y8D012_9HELO</name>
<evidence type="ECO:0000313" key="2">
    <source>
        <dbReference type="EMBL" id="TEY59694.1"/>
    </source>
</evidence>
<sequence length="105" mass="11353">MSLHTFLEKANRDHYISDLAIGTLENAGITCGEDNLGADCRSLPFATELLMSSTSRLLSYDNPPRYRKRGAQVTSGTCQVQPPTQAQTSAGELSDGGMLPNDRGY</sequence>
<dbReference type="Proteomes" id="UP000297299">
    <property type="component" value="Unassembled WGS sequence"/>
</dbReference>
<evidence type="ECO:0000313" key="3">
    <source>
        <dbReference type="Proteomes" id="UP000297299"/>
    </source>
</evidence>
<dbReference type="AlphaFoldDB" id="A0A4Y8D012"/>
<evidence type="ECO:0000256" key="1">
    <source>
        <dbReference type="SAM" id="MobiDB-lite"/>
    </source>
</evidence>
<comment type="caution">
    <text evidence="2">The sequence shown here is derived from an EMBL/GenBank/DDBJ whole genome shotgun (WGS) entry which is preliminary data.</text>
</comment>
<dbReference type="EMBL" id="PHWZ01000188">
    <property type="protein sequence ID" value="TEY59694.1"/>
    <property type="molecule type" value="Genomic_DNA"/>
</dbReference>
<protein>
    <submittedName>
        <fullName evidence="2">Uncharacterized protein</fullName>
    </submittedName>
</protein>
<accession>A0A4Y8D012</accession>
<organism evidence="2 3">
    <name type="scientific">Botryotinia calthae</name>
    <dbReference type="NCBI Taxonomy" id="38488"/>
    <lineage>
        <taxon>Eukaryota</taxon>
        <taxon>Fungi</taxon>
        <taxon>Dikarya</taxon>
        <taxon>Ascomycota</taxon>
        <taxon>Pezizomycotina</taxon>
        <taxon>Leotiomycetes</taxon>
        <taxon>Helotiales</taxon>
        <taxon>Sclerotiniaceae</taxon>
        <taxon>Botryotinia</taxon>
    </lineage>
</organism>
<reference evidence="2 3" key="1">
    <citation type="submission" date="2017-11" db="EMBL/GenBank/DDBJ databases">
        <title>Comparative genomics of Botrytis spp.</title>
        <authorList>
            <person name="Valero-Jimenez C.A."/>
            <person name="Tapia P."/>
            <person name="Veloso J."/>
            <person name="Silva-Moreno E."/>
            <person name="Staats M."/>
            <person name="Valdes J.H."/>
            <person name="Van Kan J.A.L."/>
        </authorList>
    </citation>
    <scope>NUCLEOTIDE SEQUENCE [LARGE SCALE GENOMIC DNA]</scope>
    <source>
        <strain evidence="2 3">MUCL2830</strain>
    </source>
</reference>
<gene>
    <name evidence="2" type="ORF">BOTCAL_0188g00100</name>
</gene>
<feature type="region of interest" description="Disordered" evidence="1">
    <location>
        <begin position="61"/>
        <end position="105"/>
    </location>
</feature>
<proteinExistence type="predicted"/>